<dbReference type="OrthoDB" id="7257484at2"/>
<sequence length="433" mass="48783">MSSDSPQLNKQPAHKQPVKRRRVFYIPGYDPIHPRRYRELYRSEGRDQAQISGYDIALKPKVGKGNYGWQVDATIDGEDVHADVEVLVWSDIVRGSMATSIPATYWQMIRTAWEYIGSGALRRLMRLRKGPVIAALYPVGMLIVQLLVALFAFYGAGTVIAEAAFLLEEAIYGPVVIWPRWFEETLVLAVVGGCLAFWLVLRWFKKNDGKFFVYYLMHDYAYSAASKGENPPELETRMAEFQSTIAQALRDDVDEVLVVGHSSGAHLGVSILSDLIRAGAVPQQGPKLAFLSLGQVVPMVSFLRHAHRLRADLQFLSTQDALTWVDVTAPGDGCAFALCDPVSVSGVAPDGKIWPLVFSARFTQSLSPQRWKSLRWKFFRLHFQYLCAFDRPKDYDYFQITAGPVLLSERYKDRPPSKSRIDHAVSKFTSVMP</sequence>
<dbReference type="RefSeq" id="WP_108828240.1">
    <property type="nucleotide sequence ID" value="NZ_OMOR01000001.1"/>
</dbReference>
<gene>
    <name evidence="2" type="ORF">ASD8599_01867</name>
</gene>
<evidence type="ECO:0000256" key="1">
    <source>
        <dbReference type="SAM" id="Phobius"/>
    </source>
</evidence>
<keyword evidence="1" id="KW-1133">Transmembrane helix</keyword>
<dbReference type="AlphaFoldDB" id="A0A2R8BDN3"/>
<protein>
    <recommendedName>
        <fullName evidence="4">Fungal lipase-like domain-containing protein</fullName>
    </recommendedName>
</protein>
<evidence type="ECO:0000313" key="3">
    <source>
        <dbReference type="Proteomes" id="UP000244880"/>
    </source>
</evidence>
<keyword evidence="3" id="KW-1185">Reference proteome</keyword>
<dbReference type="Proteomes" id="UP000244880">
    <property type="component" value="Unassembled WGS sequence"/>
</dbReference>
<evidence type="ECO:0000313" key="2">
    <source>
        <dbReference type="EMBL" id="SPH21122.1"/>
    </source>
</evidence>
<name>A0A2R8BDN3_9RHOB</name>
<feature type="transmembrane region" description="Helical" evidence="1">
    <location>
        <begin position="132"/>
        <end position="165"/>
    </location>
</feature>
<keyword evidence="1" id="KW-0472">Membrane</keyword>
<evidence type="ECO:0008006" key="4">
    <source>
        <dbReference type="Google" id="ProtNLM"/>
    </source>
</evidence>
<reference evidence="2 3" key="1">
    <citation type="submission" date="2018-03" db="EMBL/GenBank/DDBJ databases">
        <authorList>
            <person name="Keele B.F."/>
        </authorList>
    </citation>
    <scope>NUCLEOTIDE SEQUENCE [LARGE SCALE GENOMIC DNA]</scope>
    <source>
        <strain evidence="2 3">CECT 8599</strain>
    </source>
</reference>
<feature type="transmembrane region" description="Helical" evidence="1">
    <location>
        <begin position="185"/>
        <end position="204"/>
    </location>
</feature>
<proteinExistence type="predicted"/>
<dbReference type="EMBL" id="OMOR01000001">
    <property type="protein sequence ID" value="SPH21122.1"/>
    <property type="molecule type" value="Genomic_DNA"/>
</dbReference>
<accession>A0A2R8BDN3</accession>
<keyword evidence="1" id="KW-0812">Transmembrane</keyword>
<organism evidence="2 3">
    <name type="scientific">Ascidiaceihabitans donghaensis</name>
    <dbReference type="NCBI Taxonomy" id="1510460"/>
    <lineage>
        <taxon>Bacteria</taxon>
        <taxon>Pseudomonadati</taxon>
        <taxon>Pseudomonadota</taxon>
        <taxon>Alphaproteobacteria</taxon>
        <taxon>Rhodobacterales</taxon>
        <taxon>Paracoccaceae</taxon>
        <taxon>Ascidiaceihabitans</taxon>
    </lineage>
</organism>